<dbReference type="AlphaFoldDB" id="A0A161ZVE1"/>
<proteinExistence type="predicted"/>
<dbReference type="PATRIC" id="fig|1365250.3.peg.3540"/>
<evidence type="ECO:0000313" key="1">
    <source>
        <dbReference type="EMBL" id="KZN34413.1"/>
    </source>
</evidence>
<dbReference type="EMBL" id="AUYB01000118">
    <property type="protein sequence ID" value="KZN34413.1"/>
    <property type="molecule type" value="Genomic_DNA"/>
</dbReference>
<keyword evidence="2" id="KW-1185">Reference proteome</keyword>
<evidence type="ECO:0000313" key="2">
    <source>
        <dbReference type="Proteomes" id="UP000076643"/>
    </source>
</evidence>
<sequence>KVHDLALYIYPSTKLKGGAILIDDNDDIYIVLTPHCDLANNKAEFIQIAKVENIFNLERVQKAVSKHKINNSNSSKKSVETSLGNMVKNKLSRYHYLPKSGPVNVPSVIDFQKLKSVEQNKFSDGYRVVGTVAESFYKDILNRFSINYSRQGSPDYDFENELESLLAQATR</sequence>
<comment type="caution">
    <text evidence="1">The sequence shown here is derived from an EMBL/GenBank/DDBJ whole genome shotgun (WGS) entry which is preliminary data.</text>
</comment>
<organism evidence="1 2">
    <name type="scientific">Pseudoalteromonas luteoviolacea DSM 6061</name>
    <dbReference type="NCBI Taxonomy" id="1365250"/>
    <lineage>
        <taxon>Bacteria</taxon>
        <taxon>Pseudomonadati</taxon>
        <taxon>Pseudomonadota</taxon>
        <taxon>Gammaproteobacteria</taxon>
        <taxon>Alteromonadales</taxon>
        <taxon>Pseudoalteromonadaceae</taxon>
        <taxon>Pseudoalteromonas</taxon>
    </lineage>
</organism>
<accession>A0A161ZVE1</accession>
<gene>
    <name evidence="1" type="ORF">N475_19230</name>
</gene>
<dbReference type="RefSeq" id="WP_211270617.1">
    <property type="nucleotide sequence ID" value="NZ_AUYB01000118.1"/>
</dbReference>
<protein>
    <submittedName>
        <fullName evidence="1">Uncharacterized protein</fullName>
    </submittedName>
</protein>
<dbReference type="Proteomes" id="UP000076643">
    <property type="component" value="Unassembled WGS sequence"/>
</dbReference>
<feature type="non-terminal residue" evidence="1">
    <location>
        <position position="1"/>
    </location>
</feature>
<name>A0A161ZVE1_9GAMM</name>
<reference evidence="1 2" key="1">
    <citation type="submission" date="2013-07" db="EMBL/GenBank/DDBJ databases">
        <title>Comparative Genomic and Metabolomic Analysis of Twelve Strains of Pseudoalteromonas luteoviolacea.</title>
        <authorList>
            <person name="Vynne N.G."/>
            <person name="Mansson M."/>
            <person name="Gram L."/>
        </authorList>
    </citation>
    <scope>NUCLEOTIDE SEQUENCE [LARGE SCALE GENOMIC DNA]</scope>
    <source>
        <strain evidence="1 2">DSM 6061</strain>
    </source>
</reference>